<evidence type="ECO:0000313" key="2">
    <source>
        <dbReference type="EMBL" id="KAK7473917.1"/>
    </source>
</evidence>
<evidence type="ECO:0000256" key="1">
    <source>
        <dbReference type="SAM" id="MobiDB-lite"/>
    </source>
</evidence>
<organism evidence="2 3">
    <name type="scientific">Batillaria attramentaria</name>
    <dbReference type="NCBI Taxonomy" id="370345"/>
    <lineage>
        <taxon>Eukaryota</taxon>
        <taxon>Metazoa</taxon>
        <taxon>Spiralia</taxon>
        <taxon>Lophotrochozoa</taxon>
        <taxon>Mollusca</taxon>
        <taxon>Gastropoda</taxon>
        <taxon>Caenogastropoda</taxon>
        <taxon>Sorbeoconcha</taxon>
        <taxon>Cerithioidea</taxon>
        <taxon>Batillariidae</taxon>
        <taxon>Batillaria</taxon>
    </lineage>
</organism>
<reference evidence="2 3" key="1">
    <citation type="journal article" date="2023" name="Sci. Data">
        <title>Genome assembly of the Korean intertidal mud-creeper Batillaria attramentaria.</title>
        <authorList>
            <person name="Patra A.K."/>
            <person name="Ho P.T."/>
            <person name="Jun S."/>
            <person name="Lee S.J."/>
            <person name="Kim Y."/>
            <person name="Won Y.J."/>
        </authorList>
    </citation>
    <scope>NUCLEOTIDE SEQUENCE [LARGE SCALE GENOMIC DNA]</scope>
    <source>
        <strain evidence="2">Wonlab-2016</strain>
    </source>
</reference>
<feature type="region of interest" description="Disordered" evidence="1">
    <location>
        <begin position="1"/>
        <end position="42"/>
    </location>
</feature>
<proteinExistence type="predicted"/>
<dbReference type="Proteomes" id="UP001519460">
    <property type="component" value="Unassembled WGS sequence"/>
</dbReference>
<dbReference type="EMBL" id="JACVVK020000453">
    <property type="protein sequence ID" value="KAK7473917.1"/>
    <property type="molecule type" value="Genomic_DNA"/>
</dbReference>
<evidence type="ECO:0000313" key="3">
    <source>
        <dbReference type="Proteomes" id="UP001519460"/>
    </source>
</evidence>
<protein>
    <submittedName>
        <fullName evidence="2">Uncharacterized protein</fullName>
    </submittedName>
</protein>
<feature type="compositionally biased region" description="Basic and acidic residues" evidence="1">
    <location>
        <begin position="28"/>
        <end position="38"/>
    </location>
</feature>
<accession>A0ABD0JG50</accession>
<dbReference type="AlphaFoldDB" id="A0ABD0JG50"/>
<comment type="caution">
    <text evidence="2">The sequence shown here is derived from an EMBL/GenBank/DDBJ whole genome shotgun (WGS) entry which is preliminary data.</text>
</comment>
<sequence>MRQIDGNSLNAPRRLSSSPAPPDNADDTAAKDEKEIHLGKRQGTLYAGAAQVSNPTLGQLTDTLPAQLKRLPKAPTHILVPMSDDRG</sequence>
<name>A0ABD0JG50_9CAEN</name>
<feature type="compositionally biased region" description="Polar residues" evidence="1">
    <location>
        <begin position="1"/>
        <end position="10"/>
    </location>
</feature>
<gene>
    <name evidence="2" type="ORF">BaRGS_00034822</name>
</gene>
<keyword evidence="3" id="KW-1185">Reference proteome</keyword>